<dbReference type="Gene3D" id="3.30.450.20">
    <property type="entry name" value="PAS domain"/>
    <property type="match status" value="1"/>
</dbReference>
<evidence type="ECO:0000256" key="2">
    <source>
        <dbReference type="PROSITE-ProRule" id="PRU00284"/>
    </source>
</evidence>
<dbReference type="CDD" id="cd00130">
    <property type="entry name" value="PAS"/>
    <property type="match status" value="1"/>
</dbReference>
<dbReference type="InterPro" id="IPR004089">
    <property type="entry name" value="MCPsignal_dom"/>
</dbReference>
<proteinExistence type="predicted"/>
<dbReference type="Pfam" id="PF08448">
    <property type="entry name" value="PAS_4"/>
    <property type="match status" value="1"/>
</dbReference>
<dbReference type="EMBL" id="JBHUMJ010000002">
    <property type="protein sequence ID" value="MFD2700724.1"/>
    <property type="molecule type" value="Genomic_DNA"/>
</dbReference>
<dbReference type="InterPro" id="IPR035965">
    <property type="entry name" value="PAS-like_dom_sf"/>
</dbReference>
<dbReference type="PANTHER" id="PTHR32089:SF112">
    <property type="entry name" value="LYSOZYME-LIKE PROTEIN-RELATED"/>
    <property type="match status" value="1"/>
</dbReference>
<organism evidence="4 5">
    <name type="scientific">Paenibacillus shunpengii</name>
    <dbReference type="NCBI Taxonomy" id="2054424"/>
    <lineage>
        <taxon>Bacteria</taxon>
        <taxon>Bacillati</taxon>
        <taxon>Bacillota</taxon>
        <taxon>Bacilli</taxon>
        <taxon>Bacillales</taxon>
        <taxon>Paenibacillaceae</taxon>
        <taxon>Paenibacillus</taxon>
    </lineage>
</organism>
<reference evidence="5" key="1">
    <citation type="journal article" date="2019" name="Int. J. Syst. Evol. Microbiol.">
        <title>The Global Catalogue of Microorganisms (GCM) 10K type strain sequencing project: providing services to taxonomists for standard genome sequencing and annotation.</title>
        <authorList>
            <consortium name="The Broad Institute Genomics Platform"/>
            <consortium name="The Broad Institute Genome Sequencing Center for Infectious Disease"/>
            <person name="Wu L."/>
            <person name="Ma J."/>
        </authorList>
    </citation>
    <scope>NUCLEOTIDE SEQUENCE [LARGE SCALE GENOMIC DNA]</scope>
    <source>
        <strain evidence="5">KCTC 33849</strain>
    </source>
</reference>
<dbReference type="PANTHER" id="PTHR32089">
    <property type="entry name" value="METHYL-ACCEPTING CHEMOTAXIS PROTEIN MCPB"/>
    <property type="match status" value="1"/>
</dbReference>
<dbReference type="RefSeq" id="WP_379261718.1">
    <property type="nucleotide sequence ID" value="NZ_JBHUMJ010000002.1"/>
</dbReference>
<comment type="caution">
    <text evidence="4">The sequence shown here is derived from an EMBL/GenBank/DDBJ whole genome shotgun (WGS) entry which is preliminary data.</text>
</comment>
<dbReference type="Proteomes" id="UP001597540">
    <property type="component" value="Unassembled WGS sequence"/>
</dbReference>
<dbReference type="InterPro" id="IPR000014">
    <property type="entry name" value="PAS"/>
</dbReference>
<sequence>MNTQLEPIPAIDSTAVLRAFNQNLAIIGFNLERQVIYVNERFAETMGYAIEQIYGMYHHQFCFSSFSSSPEYESFWANILDGHSFQDKIERKDAQNNTVWLEATYMPIYDEEGNNIIGVYKIATNITNRQNEVVQFVEELQDMSSSLNNRAAEGINRSSELLNSLSTVDEVSKDNMNILGELEQQSHAVQGIVQTIRDIASQTQLLALNAAIEAAHAGEYGRGFDVVAKEVKNLSLMVQDSIYEIRDSIKGMSNEIINISKGTRSVQEYIDQSRQQLQVTIDEFTNISQSSEQLDLKAQHVSEIL</sequence>
<dbReference type="Gene3D" id="1.10.287.950">
    <property type="entry name" value="Methyl-accepting chemotaxis protein"/>
    <property type="match status" value="1"/>
</dbReference>
<keyword evidence="5" id="KW-1185">Reference proteome</keyword>
<dbReference type="InterPro" id="IPR013656">
    <property type="entry name" value="PAS_4"/>
</dbReference>
<gene>
    <name evidence="4" type="ORF">ACFSVM_09590</name>
</gene>
<dbReference type="Pfam" id="PF00015">
    <property type="entry name" value="MCPsignal"/>
    <property type="match status" value="1"/>
</dbReference>
<feature type="domain" description="Methyl-accepting transducer" evidence="3">
    <location>
        <begin position="125"/>
        <end position="305"/>
    </location>
</feature>
<dbReference type="NCBIfam" id="TIGR00229">
    <property type="entry name" value="sensory_box"/>
    <property type="match status" value="1"/>
</dbReference>
<name>A0ABW5SND3_9BACL</name>
<evidence type="ECO:0000313" key="5">
    <source>
        <dbReference type="Proteomes" id="UP001597540"/>
    </source>
</evidence>
<accession>A0ABW5SND3</accession>
<evidence type="ECO:0000256" key="1">
    <source>
        <dbReference type="ARBA" id="ARBA00023224"/>
    </source>
</evidence>
<keyword evidence="1 2" id="KW-0807">Transducer</keyword>
<evidence type="ECO:0000259" key="3">
    <source>
        <dbReference type="PROSITE" id="PS50111"/>
    </source>
</evidence>
<dbReference type="PROSITE" id="PS50111">
    <property type="entry name" value="CHEMOTAXIS_TRANSDUC_2"/>
    <property type="match status" value="1"/>
</dbReference>
<dbReference type="SUPFAM" id="SSF58104">
    <property type="entry name" value="Methyl-accepting chemotaxis protein (MCP) signaling domain"/>
    <property type="match status" value="1"/>
</dbReference>
<dbReference type="SUPFAM" id="SSF55785">
    <property type="entry name" value="PYP-like sensor domain (PAS domain)"/>
    <property type="match status" value="1"/>
</dbReference>
<protein>
    <submittedName>
        <fullName evidence="4">Methyl-accepting chemotaxis protein</fullName>
    </submittedName>
</protein>
<evidence type="ECO:0000313" key="4">
    <source>
        <dbReference type="EMBL" id="MFD2700724.1"/>
    </source>
</evidence>
<dbReference type="SMART" id="SM00283">
    <property type="entry name" value="MA"/>
    <property type="match status" value="1"/>
</dbReference>